<evidence type="ECO:0000313" key="8">
    <source>
        <dbReference type="EMBL" id="KAG0003918.1"/>
    </source>
</evidence>
<organism evidence="8 9">
    <name type="scientific">Modicella reniformis</name>
    <dbReference type="NCBI Taxonomy" id="1440133"/>
    <lineage>
        <taxon>Eukaryota</taxon>
        <taxon>Fungi</taxon>
        <taxon>Fungi incertae sedis</taxon>
        <taxon>Mucoromycota</taxon>
        <taxon>Mortierellomycotina</taxon>
        <taxon>Mortierellomycetes</taxon>
        <taxon>Mortierellales</taxon>
        <taxon>Mortierellaceae</taxon>
        <taxon>Modicella</taxon>
    </lineage>
</organism>
<feature type="transmembrane region" description="Helical" evidence="6">
    <location>
        <begin position="262"/>
        <end position="280"/>
    </location>
</feature>
<feature type="transmembrane region" description="Helical" evidence="6">
    <location>
        <begin position="38"/>
        <end position="60"/>
    </location>
</feature>
<accession>A0A9P6MJF5</accession>
<evidence type="ECO:0000259" key="7">
    <source>
        <dbReference type="PROSITE" id="PS50850"/>
    </source>
</evidence>
<dbReference type="PANTHER" id="PTHR42718:SF9">
    <property type="entry name" value="MAJOR FACILITATOR SUPERFAMILY MULTIDRUG TRANSPORTER MFSC"/>
    <property type="match status" value="1"/>
</dbReference>
<gene>
    <name evidence="8" type="ORF">BGZ65_001210</name>
</gene>
<dbReference type="Proteomes" id="UP000749646">
    <property type="component" value="Unassembled WGS sequence"/>
</dbReference>
<dbReference type="GO" id="GO:0022857">
    <property type="term" value="F:transmembrane transporter activity"/>
    <property type="evidence" value="ECO:0007669"/>
    <property type="project" value="InterPro"/>
</dbReference>
<evidence type="ECO:0000256" key="1">
    <source>
        <dbReference type="ARBA" id="ARBA00004141"/>
    </source>
</evidence>
<keyword evidence="9" id="KW-1185">Reference proteome</keyword>
<evidence type="ECO:0000256" key="2">
    <source>
        <dbReference type="ARBA" id="ARBA00022448"/>
    </source>
</evidence>
<evidence type="ECO:0000256" key="3">
    <source>
        <dbReference type="ARBA" id="ARBA00022692"/>
    </source>
</evidence>
<evidence type="ECO:0000256" key="6">
    <source>
        <dbReference type="SAM" id="Phobius"/>
    </source>
</evidence>
<keyword evidence="4 6" id="KW-1133">Transmembrane helix</keyword>
<proteinExistence type="predicted"/>
<reference evidence="8" key="1">
    <citation type="journal article" date="2020" name="Fungal Divers.">
        <title>Resolving the Mortierellaceae phylogeny through synthesis of multi-gene phylogenetics and phylogenomics.</title>
        <authorList>
            <person name="Vandepol N."/>
            <person name="Liber J."/>
            <person name="Desiro A."/>
            <person name="Na H."/>
            <person name="Kennedy M."/>
            <person name="Barry K."/>
            <person name="Grigoriev I.V."/>
            <person name="Miller A.N."/>
            <person name="O'Donnell K."/>
            <person name="Stajich J.E."/>
            <person name="Bonito G."/>
        </authorList>
    </citation>
    <scope>NUCLEOTIDE SEQUENCE</scope>
    <source>
        <strain evidence="8">MES-2147</strain>
    </source>
</reference>
<feature type="transmembrane region" description="Helical" evidence="6">
    <location>
        <begin position="132"/>
        <end position="149"/>
    </location>
</feature>
<dbReference type="EMBL" id="JAAAHW010000308">
    <property type="protein sequence ID" value="KAG0003918.1"/>
    <property type="molecule type" value="Genomic_DNA"/>
</dbReference>
<keyword evidence="5 6" id="KW-0472">Membrane</keyword>
<comment type="caution">
    <text evidence="8">The sequence shown here is derived from an EMBL/GenBank/DDBJ whole genome shotgun (WGS) entry which is preliminary data.</text>
</comment>
<sequence length="370" mass="38935">MFVIARALQGVGAAGTLPTAMAIIATNYPPDPERAKAFSVFAAFGGMGAVAGILLAGGLVSSIGWSWIFRISSIAGYILLILGYITIPPAGVKKDVKPKVDNLGTITATLGITGIVYYISTGVEYGWAHVKSLPVLIVGLVFTALFIGIETKVDAPFVPPSNLAIPNFFDCSRPSFRFHGHGTGRVSSTLLPIQVIAIRDADNKDQGLVGAIYQTGLQLGAPFGIAILNVVAISTNDNASHVGEGSGVSSGGPQLMKGFRNAFYGTMVMSAFGFVLALIFLPWDLFIIHIFGVGFSMLPIQITAVRDADNKDQGLVGAIYNTGLQLGISVSTNESVIKTDMHLGPALMKGYKNAFYGIISLGALWDSCSR</sequence>
<name>A0A9P6MJF5_9FUNG</name>
<dbReference type="PANTHER" id="PTHR42718">
    <property type="entry name" value="MAJOR FACILITATOR SUPERFAMILY MULTIDRUG TRANSPORTER MFSC"/>
    <property type="match status" value="1"/>
</dbReference>
<evidence type="ECO:0000313" key="9">
    <source>
        <dbReference type="Proteomes" id="UP000749646"/>
    </source>
</evidence>
<keyword evidence="2" id="KW-0813">Transport</keyword>
<dbReference type="Gene3D" id="1.20.1250.20">
    <property type="entry name" value="MFS general substrate transporter like domains"/>
    <property type="match status" value="1"/>
</dbReference>
<comment type="subcellular location">
    <subcellularLocation>
        <location evidence="1">Membrane</location>
        <topology evidence="1">Multi-pass membrane protein</topology>
    </subcellularLocation>
</comment>
<dbReference type="InterPro" id="IPR011701">
    <property type="entry name" value="MFS"/>
</dbReference>
<dbReference type="SUPFAM" id="SSF103473">
    <property type="entry name" value="MFS general substrate transporter"/>
    <property type="match status" value="1"/>
</dbReference>
<feature type="transmembrane region" description="Helical" evidence="6">
    <location>
        <begin position="286"/>
        <end position="305"/>
    </location>
</feature>
<feature type="domain" description="Major facilitator superfamily (MFS) profile" evidence="7">
    <location>
        <begin position="1"/>
        <end position="370"/>
    </location>
</feature>
<dbReference type="AlphaFoldDB" id="A0A9P6MJF5"/>
<evidence type="ECO:0000256" key="4">
    <source>
        <dbReference type="ARBA" id="ARBA00022989"/>
    </source>
</evidence>
<feature type="transmembrane region" description="Helical" evidence="6">
    <location>
        <begin position="67"/>
        <end position="87"/>
    </location>
</feature>
<dbReference type="GO" id="GO:0016020">
    <property type="term" value="C:membrane"/>
    <property type="evidence" value="ECO:0007669"/>
    <property type="project" value="UniProtKB-SubCell"/>
</dbReference>
<dbReference type="InterPro" id="IPR036259">
    <property type="entry name" value="MFS_trans_sf"/>
</dbReference>
<protein>
    <recommendedName>
        <fullName evidence="7">Major facilitator superfamily (MFS) profile domain-containing protein</fullName>
    </recommendedName>
</protein>
<keyword evidence="3 6" id="KW-0812">Transmembrane</keyword>
<dbReference type="OrthoDB" id="2130629at2759"/>
<dbReference type="Pfam" id="PF07690">
    <property type="entry name" value="MFS_1"/>
    <property type="match status" value="1"/>
</dbReference>
<dbReference type="InterPro" id="IPR020846">
    <property type="entry name" value="MFS_dom"/>
</dbReference>
<evidence type="ECO:0000256" key="5">
    <source>
        <dbReference type="ARBA" id="ARBA00023136"/>
    </source>
</evidence>
<dbReference type="PROSITE" id="PS50850">
    <property type="entry name" value="MFS"/>
    <property type="match status" value="1"/>
</dbReference>